<evidence type="ECO:0000313" key="2">
    <source>
        <dbReference type="Proteomes" id="UP000793456"/>
    </source>
</evidence>
<gene>
    <name evidence="1" type="ORF">E3U43_019696</name>
</gene>
<reference evidence="1" key="1">
    <citation type="submission" date="2018-11" db="EMBL/GenBank/DDBJ databases">
        <title>The sequence and de novo assembly of Larimichthys crocea genome using PacBio and Hi-C technologies.</title>
        <authorList>
            <person name="Xu P."/>
            <person name="Chen B."/>
            <person name="Zhou Z."/>
            <person name="Ke Q."/>
            <person name="Wu Y."/>
            <person name="Bai H."/>
            <person name="Pu F."/>
        </authorList>
    </citation>
    <scope>NUCLEOTIDE SEQUENCE</scope>
    <source>
        <tissue evidence="1">Muscle</tissue>
    </source>
</reference>
<dbReference type="Proteomes" id="UP000793456">
    <property type="component" value="Chromosome XIV"/>
</dbReference>
<protein>
    <submittedName>
        <fullName evidence="1">Uncharacterized protein</fullName>
    </submittedName>
</protein>
<comment type="caution">
    <text evidence="1">The sequence shown here is derived from an EMBL/GenBank/DDBJ whole genome shotgun (WGS) entry which is preliminary data.</text>
</comment>
<name>A0ACD3QW44_LARCR</name>
<sequence length="151" mass="16639">MMSLVYLGQQLLEAARSGQDDDVKTLMANGAPFTTDWLGSSPLHLASQHGHCSTAEVLLRAGVSRDARTKVDKTPLHMAAAEGHSIIVELLVRNGADINAKDMLKMTALHWAAQHGHREVAELLLRYGAGRPLPQQVRQDALRHRHGYQQH</sequence>
<accession>A0ACD3QW44</accession>
<evidence type="ECO:0000313" key="1">
    <source>
        <dbReference type="EMBL" id="TMS10703.1"/>
    </source>
</evidence>
<dbReference type="EMBL" id="CM011687">
    <property type="protein sequence ID" value="TMS10703.1"/>
    <property type="molecule type" value="Genomic_DNA"/>
</dbReference>
<keyword evidence="2" id="KW-1185">Reference proteome</keyword>
<organism evidence="1 2">
    <name type="scientific">Larimichthys crocea</name>
    <name type="common">Large yellow croaker</name>
    <name type="synonym">Pseudosciaena crocea</name>
    <dbReference type="NCBI Taxonomy" id="215358"/>
    <lineage>
        <taxon>Eukaryota</taxon>
        <taxon>Metazoa</taxon>
        <taxon>Chordata</taxon>
        <taxon>Craniata</taxon>
        <taxon>Vertebrata</taxon>
        <taxon>Euteleostomi</taxon>
        <taxon>Actinopterygii</taxon>
        <taxon>Neopterygii</taxon>
        <taxon>Teleostei</taxon>
        <taxon>Neoteleostei</taxon>
        <taxon>Acanthomorphata</taxon>
        <taxon>Eupercaria</taxon>
        <taxon>Sciaenidae</taxon>
        <taxon>Larimichthys</taxon>
    </lineage>
</organism>
<proteinExistence type="predicted"/>